<sequence length="124" mass="14958">MKEGSQNEINDTIDQLQRIKSNKERNDENEKRLMENVNEKLYYDMKYTKMKEGSQNEINDTIDQLQRIKSVADFVKKESQNNQSIDQLINQSINHQPFIKYIKKELILKWCKIFRLNVKYDILN</sequence>
<dbReference type="AlphaFoldDB" id="A0A0J9XP45"/>
<reference evidence="2" key="1">
    <citation type="journal article" date="2007" name="Science">
        <title>Draft genome of the filarial nematode parasite Brugia malayi.</title>
        <authorList>
            <person name="Ghedin E."/>
            <person name="Wang S."/>
            <person name="Spiro D."/>
            <person name="Caler E."/>
            <person name="Zhao Q."/>
            <person name="Crabtree J."/>
            <person name="Allen J.E."/>
            <person name="Delcher A.L."/>
            <person name="Guiliano D.B."/>
            <person name="Miranda-Saavedra D."/>
            <person name="Angiuoli S.V."/>
            <person name="Creasy T."/>
            <person name="Amedeo P."/>
            <person name="Haas B."/>
            <person name="El-Sayed N.M."/>
            <person name="Wortman J.R."/>
            <person name="Feldblyum T."/>
            <person name="Tallon L."/>
            <person name="Schatz M."/>
            <person name="Shumway M."/>
            <person name="Koo H."/>
            <person name="Salzberg S.L."/>
            <person name="Schobel S."/>
            <person name="Pertea M."/>
            <person name="Pop M."/>
            <person name="White O."/>
            <person name="Barton G.J."/>
            <person name="Carlow C.K."/>
            <person name="Crawford M.J."/>
            <person name="Daub J."/>
            <person name="Dimmic M.W."/>
            <person name="Estes C.F."/>
            <person name="Foster J.M."/>
            <person name="Ganatra M."/>
            <person name="Gregory W.F."/>
            <person name="Johnson N.M."/>
            <person name="Jin J."/>
            <person name="Komuniecki R."/>
            <person name="Korf I."/>
            <person name="Kumar S."/>
            <person name="Laney S."/>
            <person name="Li B.W."/>
            <person name="Li W."/>
            <person name="Lindblom T.H."/>
            <person name="Lustigman S."/>
            <person name="Ma D."/>
            <person name="Maina C.V."/>
            <person name="Martin D.M."/>
            <person name="McCarter J.P."/>
            <person name="McReynolds L."/>
            <person name="Mitreva M."/>
            <person name="Nutman T.B."/>
            <person name="Parkinson J."/>
            <person name="Peregrin-Alvarez J.M."/>
            <person name="Poole C."/>
            <person name="Ren Q."/>
            <person name="Saunders L."/>
            <person name="Sluder A.E."/>
            <person name="Smith K."/>
            <person name="Stanke M."/>
            <person name="Unnasch T.R."/>
            <person name="Ware J."/>
            <person name="Wei A.D."/>
            <person name="Weil G."/>
            <person name="Williams D.J."/>
            <person name="Zhang Y."/>
            <person name="Williams S.A."/>
            <person name="Fraser-Liggett C."/>
            <person name="Slatko B."/>
            <person name="Blaxter M.L."/>
            <person name="Scott A.L."/>
        </authorList>
    </citation>
    <scope>NUCLEOTIDE SEQUENCE</scope>
    <source>
        <strain evidence="2">FR3</strain>
    </source>
</reference>
<feature type="region of interest" description="Disordered" evidence="1">
    <location>
        <begin position="1"/>
        <end position="31"/>
    </location>
</feature>
<dbReference type="EMBL" id="LN856729">
    <property type="protein sequence ID" value="CDP92150.1"/>
    <property type="molecule type" value="Genomic_DNA"/>
</dbReference>
<name>A0A0J9XP45_BRUMA</name>
<feature type="compositionally biased region" description="Polar residues" evidence="1">
    <location>
        <begin position="1"/>
        <end position="19"/>
    </location>
</feature>
<evidence type="ECO:0000256" key="1">
    <source>
        <dbReference type="SAM" id="MobiDB-lite"/>
    </source>
</evidence>
<organism evidence="2">
    <name type="scientific">Brugia malayi</name>
    <name type="common">Filarial nematode worm</name>
    <dbReference type="NCBI Taxonomy" id="6279"/>
    <lineage>
        <taxon>Eukaryota</taxon>
        <taxon>Metazoa</taxon>
        <taxon>Ecdysozoa</taxon>
        <taxon>Nematoda</taxon>
        <taxon>Chromadorea</taxon>
        <taxon>Rhabditida</taxon>
        <taxon>Spirurina</taxon>
        <taxon>Spiruromorpha</taxon>
        <taxon>Filarioidea</taxon>
        <taxon>Onchocercidae</taxon>
        <taxon>Brugia</taxon>
    </lineage>
</organism>
<reference evidence="2" key="2">
    <citation type="submission" date="2012-12" db="EMBL/GenBank/DDBJ databases">
        <authorList>
            <person name="Gao Y.W."/>
            <person name="Fan S.T."/>
            <person name="Sun H.T."/>
            <person name="Wang Z."/>
            <person name="Gao X.L."/>
            <person name="Li Y.G."/>
            <person name="Wang T.C."/>
            <person name="Zhang K."/>
            <person name="Xu W.W."/>
            <person name="Yu Z.J."/>
            <person name="Xia X.Z."/>
        </authorList>
    </citation>
    <scope>NUCLEOTIDE SEQUENCE</scope>
    <source>
        <strain evidence="2">FR3</strain>
    </source>
</reference>
<protein>
    <submittedName>
        <fullName evidence="2">Bm247</fullName>
    </submittedName>
</protein>
<evidence type="ECO:0000313" key="2">
    <source>
        <dbReference type="EMBL" id="CDP92150.1"/>
    </source>
</evidence>
<accession>A0A0J9XP45</accession>
<proteinExistence type="predicted"/>
<feature type="compositionally biased region" description="Basic and acidic residues" evidence="1">
    <location>
        <begin position="21"/>
        <end position="31"/>
    </location>
</feature>
<gene>
    <name evidence="2" type="primary">Bm247</name>
    <name evidence="2" type="ORF">BM_Bm247</name>
</gene>